<evidence type="ECO:0000313" key="4">
    <source>
        <dbReference type="Proteomes" id="UP000553776"/>
    </source>
</evidence>
<keyword evidence="1" id="KW-1133">Transmembrane helix</keyword>
<dbReference type="InterPro" id="IPR030395">
    <property type="entry name" value="GP_PDE_dom"/>
</dbReference>
<dbReference type="GO" id="GO:0006629">
    <property type="term" value="P:lipid metabolic process"/>
    <property type="evidence" value="ECO:0007669"/>
    <property type="project" value="InterPro"/>
</dbReference>
<dbReference type="InterPro" id="IPR017946">
    <property type="entry name" value="PLC-like_Pdiesterase_TIM-brl"/>
</dbReference>
<feature type="transmembrane region" description="Helical" evidence="1">
    <location>
        <begin position="169"/>
        <end position="194"/>
    </location>
</feature>
<dbReference type="InterPro" id="IPR018476">
    <property type="entry name" value="GlyceroP-diester-Pdiesterase_M"/>
</dbReference>
<feature type="domain" description="GP-PDE" evidence="2">
    <location>
        <begin position="358"/>
        <end position="586"/>
    </location>
</feature>
<protein>
    <submittedName>
        <fullName evidence="3">Glycerophosphodiester phosphodiesterase</fullName>
    </submittedName>
</protein>
<accession>A0A841U5R0</accession>
<dbReference type="EMBL" id="JACJVR010000070">
    <property type="protein sequence ID" value="MBB6693350.1"/>
    <property type="molecule type" value="Genomic_DNA"/>
</dbReference>
<proteinExistence type="predicted"/>
<dbReference type="AlphaFoldDB" id="A0A841U5R0"/>
<dbReference type="PROSITE" id="PS51704">
    <property type="entry name" value="GP_PDE"/>
    <property type="match status" value="1"/>
</dbReference>
<keyword evidence="4" id="KW-1185">Reference proteome</keyword>
<dbReference type="Gene3D" id="3.20.20.190">
    <property type="entry name" value="Phosphatidylinositol (PI) phosphodiesterase"/>
    <property type="match status" value="1"/>
</dbReference>
<feature type="transmembrane region" description="Helical" evidence="1">
    <location>
        <begin position="327"/>
        <end position="345"/>
    </location>
</feature>
<dbReference type="RefSeq" id="WP_185137328.1">
    <property type="nucleotide sequence ID" value="NZ_JACJVR010000070.1"/>
</dbReference>
<dbReference type="PANTHER" id="PTHR46211">
    <property type="entry name" value="GLYCEROPHOSPHORYL DIESTER PHOSPHODIESTERASE"/>
    <property type="match status" value="1"/>
</dbReference>
<feature type="transmembrane region" description="Helical" evidence="1">
    <location>
        <begin position="21"/>
        <end position="49"/>
    </location>
</feature>
<dbReference type="Pfam" id="PF10110">
    <property type="entry name" value="GPDPase_memb"/>
    <property type="match status" value="1"/>
</dbReference>
<keyword evidence="1" id="KW-0812">Transmembrane</keyword>
<organism evidence="3 4">
    <name type="scientific">Cohnella xylanilytica</name>
    <dbReference type="NCBI Taxonomy" id="557555"/>
    <lineage>
        <taxon>Bacteria</taxon>
        <taxon>Bacillati</taxon>
        <taxon>Bacillota</taxon>
        <taxon>Bacilli</taxon>
        <taxon>Bacillales</taxon>
        <taxon>Paenibacillaceae</taxon>
        <taxon>Cohnella</taxon>
    </lineage>
</organism>
<feature type="transmembrane region" description="Helical" evidence="1">
    <location>
        <begin position="262"/>
        <end position="287"/>
    </location>
</feature>
<dbReference type="SUPFAM" id="SSF51695">
    <property type="entry name" value="PLC-like phosphodiesterases"/>
    <property type="match status" value="1"/>
</dbReference>
<dbReference type="Proteomes" id="UP000553776">
    <property type="component" value="Unassembled WGS sequence"/>
</dbReference>
<evidence type="ECO:0000313" key="3">
    <source>
        <dbReference type="EMBL" id="MBB6693350.1"/>
    </source>
</evidence>
<dbReference type="GO" id="GO:0008081">
    <property type="term" value="F:phosphoric diester hydrolase activity"/>
    <property type="evidence" value="ECO:0007669"/>
    <property type="project" value="InterPro"/>
</dbReference>
<feature type="transmembrane region" description="Helical" evidence="1">
    <location>
        <begin position="119"/>
        <end position="138"/>
    </location>
</feature>
<dbReference type="CDD" id="cd08579">
    <property type="entry name" value="GDPD_memb_like"/>
    <property type="match status" value="1"/>
</dbReference>
<name>A0A841U5R0_9BACL</name>
<gene>
    <name evidence="3" type="ORF">H7B90_18250</name>
</gene>
<keyword evidence="1" id="KW-0472">Membrane</keyword>
<feature type="transmembrane region" description="Helical" evidence="1">
    <location>
        <begin position="215"/>
        <end position="242"/>
    </location>
</feature>
<evidence type="ECO:0000256" key="1">
    <source>
        <dbReference type="SAM" id="Phobius"/>
    </source>
</evidence>
<dbReference type="PANTHER" id="PTHR46211:SF8">
    <property type="entry name" value="PHOSPHODIESTERASE"/>
    <property type="match status" value="1"/>
</dbReference>
<dbReference type="Pfam" id="PF03009">
    <property type="entry name" value="GDPD"/>
    <property type="match status" value="1"/>
</dbReference>
<reference evidence="3 4" key="1">
    <citation type="submission" date="2020-08" db="EMBL/GenBank/DDBJ databases">
        <title>Cohnella phylogeny.</title>
        <authorList>
            <person name="Dunlap C."/>
        </authorList>
    </citation>
    <scope>NUCLEOTIDE SEQUENCE [LARGE SCALE GENOMIC DNA]</scope>
    <source>
        <strain evidence="3 4">DSM 25239</strain>
    </source>
</reference>
<sequence length="590" mass="65776">MLKLLGRSIRDFRASYPKLLLFEYMYMLVTSFVIIPLITLIFDRIVAAVGSGSLLNGEVYRLGFHFEGVLGLAAIGLVASFAVFVELGVLVIIVQQRYFGRDVAIADAWLTTLRQTPRLLGFGAVQLVALLLILIPFIDSPLSASFYALFNVPILLENKVLNASYTMTIVYVLLLAAAIYALLRWIFVLHFALLEGCPITEAMRRSQALTRGRRLQLFLSLILVNAAVIGAGFAAIASLSYLPSWLDMNVLEVFTKHYSLTLSTILTYMIALLLLPANMILLTRLFYYFGRAKGLKPQDRLNVYRSGLGRLEQRLVSFAKNLKHKRVLYGTVAVAYLCLALFVGFKATDSLVYAKWSVVIAAHRSNSGDEPENSLLAVKAAIEQGVPSVELDVQLTKDGVAVLNHDYTLKRMAGANAKVSDLTLEELRRLSIGRDAEGEPVPVPTLEEVLAEAKGRIKLLLDMKPYGAGEPLAREVVRLVQQYEMEQEVYIQSFDGGTLRQIRSLAPEIKIGQILYFALGDLTKLDVDFYTIEQVMLTDQLVKKAHGAGREVWVWTVNSRRNMTEVLKFEIDGIITDYPQLAQSLVELNL</sequence>
<comment type="caution">
    <text evidence="3">The sequence shown here is derived from an EMBL/GenBank/DDBJ whole genome shotgun (WGS) entry which is preliminary data.</text>
</comment>
<evidence type="ECO:0000259" key="2">
    <source>
        <dbReference type="PROSITE" id="PS51704"/>
    </source>
</evidence>
<feature type="transmembrane region" description="Helical" evidence="1">
    <location>
        <begin position="69"/>
        <end position="94"/>
    </location>
</feature>